<keyword evidence="2" id="KW-1185">Reference proteome</keyword>
<dbReference type="EMBL" id="BDDD01000096">
    <property type="protein sequence ID" value="GAV59093.1"/>
    <property type="molecule type" value="Genomic_DNA"/>
</dbReference>
<sequence>MSKDFKSLTFCHETLGSSAMQKVKHLYSNNSSPFIKNSFVHSPIATNNNQIRGRESTERSSGAMTGFALGCLNGMLVWWIDGKVLEFGSFRVSVHWDAGGKWI</sequence>
<dbReference type="Proteomes" id="UP000187406">
    <property type="component" value="Unassembled WGS sequence"/>
</dbReference>
<evidence type="ECO:0000313" key="1">
    <source>
        <dbReference type="EMBL" id="GAV59093.1"/>
    </source>
</evidence>
<gene>
    <name evidence="1" type="ORF">CFOL_v3_02626</name>
</gene>
<name>A0A1Q3AU60_CEPFO</name>
<proteinExistence type="predicted"/>
<evidence type="ECO:0000313" key="2">
    <source>
        <dbReference type="Proteomes" id="UP000187406"/>
    </source>
</evidence>
<organism evidence="1 2">
    <name type="scientific">Cephalotus follicularis</name>
    <name type="common">Albany pitcher plant</name>
    <dbReference type="NCBI Taxonomy" id="3775"/>
    <lineage>
        <taxon>Eukaryota</taxon>
        <taxon>Viridiplantae</taxon>
        <taxon>Streptophyta</taxon>
        <taxon>Embryophyta</taxon>
        <taxon>Tracheophyta</taxon>
        <taxon>Spermatophyta</taxon>
        <taxon>Magnoliopsida</taxon>
        <taxon>eudicotyledons</taxon>
        <taxon>Gunneridae</taxon>
        <taxon>Pentapetalae</taxon>
        <taxon>rosids</taxon>
        <taxon>fabids</taxon>
        <taxon>Oxalidales</taxon>
        <taxon>Cephalotaceae</taxon>
        <taxon>Cephalotus</taxon>
    </lineage>
</organism>
<dbReference type="AlphaFoldDB" id="A0A1Q3AU60"/>
<comment type="caution">
    <text evidence="1">The sequence shown here is derived from an EMBL/GenBank/DDBJ whole genome shotgun (WGS) entry which is preliminary data.</text>
</comment>
<reference evidence="2" key="1">
    <citation type="submission" date="2016-04" db="EMBL/GenBank/DDBJ databases">
        <title>Cephalotus genome sequencing.</title>
        <authorList>
            <person name="Fukushima K."/>
            <person name="Hasebe M."/>
            <person name="Fang X."/>
        </authorList>
    </citation>
    <scope>NUCLEOTIDE SEQUENCE [LARGE SCALE GENOMIC DNA]</scope>
    <source>
        <strain evidence="2">cv. St1</strain>
    </source>
</reference>
<dbReference type="InParanoid" id="A0A1Q3AU60"/>
<protein>
    <submittedName>
        <fullName evidence="1">Uncharacterized protein</fullName>
    </submittedName>
</protein>
<accession>A0A1Q3AU60</accession>